<dbReference type="RefSeq" id="WP_073291750.1">
    <property type="nucleotide sequence ID" value="NZ_FRCP01000030.1"/>
</dbReference>
<dbReference type="Proteomes" id="UP000184038">
    <property type="component" value="Unassembled WGS sequence"/>
</dbReference>
<keyword evidence="2" id="KW-1185">Reference proteome</keyword>
<gene>
    <name evidence="1" type="ORF">SAMN02746066_04534</name>
</gene>
<organism evidence="1 2">
    <name type="scientific">Anaerosporobacter mobilis DSM 15930</name>
    <dbReference type="NCBI Taxonomy" id="1120996"/>
    <lineage>
        <taxon>Bacteria</taxon>
        <taxon>Bacillati</taxon>
        <taxon>Bacillota</taxon>
        <taxon>Clostridia</taxon>
        <taxon>Lachnospirales</taxon>
        <taxon>Lachnospiraceae</taxon>
        <taxon>Anaerosporobacter</taxon>
    </lineage>
</organism>
<evidence type="ECO:0000313" key="2">
    <source>
        <dbReference type="Proteomes" id="UP000184038"/>
    </source>
</evidence>
<evidence type="ECO:0000313" key="1">
    <source>
        <dbReference type="EMBL" id="SHN03716.1"/>
    </source>
</evidence>
<proteinExistence type="predicted"/>
<dbReference type="STRING" id="1120996.SAMN02746066_04534"/>
<dbReference type="EMBL" id="FRCP01000030">
    <property type="protein sequence ID" value="SHN03716.1"/>
    <property type="molecule type" value="Genomic_DNA"/>
</dbReference>
<dbReference type="AlphaFoldDB" id="A0A1M7NJ60"/>
<protein>
    <submittedName>
        <fullName evidence="1">Uncharacterized protein</fullName>
    </submittedName>
</protein>
<accession>A0A1M7NJ60</accession>
<reference evidence="1 2" key="1">
    <citation type="submission" date="2016-11" db="EMBL/GenBank/DDBJ databases">
        <authorList>
            <person name="Jaros S."/>
            <person name="Januszkiewicz K."/>
            <person name="Wedrychowicz H."/>
        </authorList>
    </citation>
    <scope>NUCLEOTIDE SEQUENCE [LARGE SCALE GENOMIC DNA]</scope>
    <source>
        <strain evidence="1 2">DSM 15930</strain>
    </source>
</reference>
<sequence length="103" mass="11881">MRIDLPCCNFKRCKYYLDGNCIDKSKYESCEMNGTEKYINWLENMTILLAKSYQETHDMLLDKAKNKETDAYFSMPTVEGIDLVFAVDKISKKAKNDGTITGE</sequence>
<name>A0A1M7NJ60_9FIRM</name>